<reference evidence="6" key="1">
    <citation type="submission" date="2014-08" db="EMBL/GenBank/DDBJ databases">
        <authorList>
            <person name="Sharma Rahul"/>
            <person name="Thines Marco"/>
        </authorList>
    </citation>
    <scope>NUCLEOTIDE SEQUENCE</scope>
</reference>
<evidence type="ECO:0000259" key="3">
    <source>
        <dbReference type="PROSITE" id="PS50186"/>
    </source>
</evidence>
<dbReference type="PANTHER" id="PTHR23065">
    <property type="entry name" value="PROLINE-SERINE-THREONINE PHOSPHATASE INTERACTING PROTEIN 1"/>
    <property type="match status" value="1"/>
</dbReference>
<feature type="compositionally biased region" description="Basic and acidic residues" evidence="2">
    <location>
        <begin position="584"/>
        <end position="605"/>
    </location>
</feature>
<feature type="compositionally biased region" description="Basic and acidic residues" evidence="2">
    <location>
        <begin position="430"/>
        <end position="439"/>
    </location>
</feature>
<dbReference type="InterPro" id="IPR031160">
    <property type="entry name" value="F_BAR_dom"/>
</dbReference>
<dbReference type="PROSITE" id="PS50186">
    <property type="entry name" value="DEP"/>
    <property type="match status" value="1"/>
</dbReference>
<dbReference type="GO" id="GO:0005886">
    <property type="term" value="C:plasma membrane"/>
    <property type="evidence" value="ECO:0007669"/>
    <property type="project" value="TreeGrafter"/>
</dbReference>
<dbReference type="Gene3D" id="1.10.555.10">
    <property type="entry name" value="Rho GTPase activation protein"/>
    <property type="match status" value="1"/>
</dbReference>
<feature type="region of interest" description="Disordered" evidence="2">
    <location>
        <begin position="417"/>
        <end position="439"/>
    </location>
</feature>
<dbReference type="GO" id="GO:0005737">
    <property type="term" value="C:cytoplasm"/>
    <property type="evidence" value="ECO:0007669"/>
    <property type="project" value="TreeGrafter"/>
</dbReference>
<feature type="compositionally biased region" description="Basic and acidic residues" evidence="2">
    <location>
        <begin position="1012"/>
        <end position="1021"/>
    </location>
</feature>
<dbReference type="AlphaFoldDB" id="A0A0F7SG21"/>
<evidence type="ECO:0000259" key="5">
    <source>
        <dbReference type="PROSITE" id="PS51741"/>
    </source>
</evidence>
<dbReference type="SUPFAM" id="SSF103657">
    <property type="entry name" value="BAR/IMD domain-like"/>
    <property type="match status" value="1"/>
</dbReference>
<dbReference type="GO" id="GO:0007010">
    <property type="term" value="P:cytoskeleton organization"/>
    <property type="evidence" value="ECO:0007669"/>
    <property type="project" value="TreeGrafter"/>
</dbReference>
<evidence type="ECO:0000256" key="2">
    <source>
        <dbReference type="SAM" id="MobiDB-lite"/>
    </source>
</evidence>
<organism evidence="6">
    <name type="scientific">Phaffia rhodozyma</name>
    <name type="common">Yeast</name>
    <name type="synonym">Xanthophyllomyces dendrorhous</name>
    <dbReference type="NCBI Taxonomy" id="264483"/>
    <lineage>
        <taxon>Eukaryota</taxon>
        <taxon>Fungi</taxon>
        <taxon>Dikarya</taxon>
        <taxon>Basidiomycota</taxon>
        <taxon>Agaricomycotina</taxon>
        <taxon>Tremellomycetes</taxon>
        <taxon>Cystofilobasidiales</taxon>
        <taxon>Mrakiaceae</taxon>
        <taxon>Phaffia</taxon>
    </lineage>
</organism>
<dbReference type="PROSITE" id="PS51741">
    <property type="entry name" value="F_BAR"/>
    <property type="match status" value="1"/>
</dbReference>
<feature type="compositionally biased region" description="Polar residues" evidence="2">
    <location>
        <begin position="187"/>
        <end position="198"/>
    </location>
</feature>
<dbReference type="InterPro" id="IPR001060">
    <property type="entry name" value="FCH_dom"/>
</dbReference>
<feature type="region of interest" description="Disordered" evidence="2">
    <location>
        <begin position="162"/>
        <end position="263"/>
    </location>
</feature>
<dbReference type="GO" id="GO:0005096">
    <property type="term" value="F:GTPase activator activity"/>
    <property type="evidence" value="ECO:0007669"/>
    <property type="project" value="TreeGrafter"/>
</dbReference>
<feature type="compositionally biased region" description="Basic and acidic residues" evidence="2">
    <location>
        <begin position="1057"/>
        <end position="1076"/>
    </location>
</feature>
<dbReference type="Gene3D" id="1.20.1270.60">
    <property type="entry name" value="Arfaptin homology (AH) domain/BAR domain"/>
    <property type="match status" value="2"/>
</dbReference>
<dbReference type="SMART" id="SM00055">
    <property type="entry name" value="FCH"/>
    <property type="match status" value="1"/>
</dbReference>
<evidence type="ECO:0000259" key="4">
    <source>
        <dbReference type="PROSITE" id="PS50238"/>
    </source>
</evidence>
<evidence type="ECO:0000313" key="6">
    <source>
        <dbReference type="EMBL" id="CDZ97766.1"/>
    </source>
</evidence>
<keyword evidence="1" id="KW-0175">Coiled coil</keyword>
<dbReference type="SMART" id="SM00324">
    <property type="entry name" value="RhoGAP"/>
    <property type="match status" value="1"/>
</dbReference>
<accession>A0A0F7SG21</accession>
<dbReference type="SUPFAM" id="SSF48350">
    <property type="entry name" value="GTPase activation domain, GAP"/>
    <property type="match status" value="1"/>
</dbReference>
<sequence>MSTVSLPSTFVNSFWTQDYRNGLEILYSKLEQGFAEDQEILGFIKSRSAATQSFSLALLDLPPSLNSDGFDKDEGAGLRFAFRGIQDQSRAQAEIHLQTAKALANLVAAPYETWSKNHKTRILESKQLVFNWISAWENQSADVNKLRVHYHEKARDAELAEAEARFSAPETPIIQRSSRPDVPLRRSPSTSIPSSHQPASPLPLGGHVKNDSLTDDVPLAQLQSTPVSDRPRPPSITVPLVNSSSDRPSRPPDGAASSTSTPPAQHLLLAGLPLSHFQLSQLVLKARVTIPNHPVRLPILGEYEHCFKGRDLVKFLASEVRKLAGKEEDAAKELVESFGLIKRVGIAGLAGLKPKGSWGGGGDEVYVFTDKTIDSSLDQKVSLPNSPTSPSATTSLPLSFLQRSSSIVSNLLASPATLSSSSFPPATTESSDKARERADSMEKAYKEAVDRLDGVRCRMEEIIEESLRTMGRWETDRLRAIKTVLTEYQKLSKAQTTSLGSTIDSVDLLLDSYVPESDFKAMISRYRTGNYRPAPEIFEPFSRDLSNVVFGGNLQRWAEGTGWALPSSAPPSKASDTPDAVSRSGDKEEQSISGKDEDQTIKDEVKEEETDEEESLLPGVLRALLSTLRKGYENLKDDEARRMVWIYDVPLHVSHGLRSTLKDLPGGAAHIPPELLKRDLPAIAATVKLWLLELSPPVGPDWEEIKVTYPSVGAGSDRPDQALKIEELKAVLSRIPKIKLIVLNGVISHLRQLIDRTKTGEENEVYITKLSLSLGRTIVRPEKETALSIEDRAPSAFVGDLLRFYNEIFPPVIASRRTERERVVVKRRATRPVDRRPSRSNMSEAERIELQAQMVLGKLPRSAGSPPSMTPALVRNENDARLETDEQVRAAATATGASAGTERGPDRSLKLKTSVIEEPLPEGFNLVPPTPIATSAPENIPAVDISTPAPALVQASTSTSTSTFVASGPAVSSEPAAETGEAVSVDQTIRSTHEPLKNVETSQLVIGETKSVEEPHSEKVTDVGTDESFIPPSEEEPTDPIPAGENMIAEEEGDREEIERAGGEEGGFKPPVEDKGVTVSRGVASSSGFNSGVGASKIRGPRAAGPRGARERQ</sequence>
<feature type="domain" description="F-BAR" evidence="5">
    <location>
        <begin position="7"/>
        <end position="518"/>
    </location>
</feature>
<dbReference type="InterPro" id="IPR008936">
    <property type="entry name" value="Rho_GTPase_activation_prot"/>
</dbReference>
<dbReference type="InterPro" id="IPR000198">
    <property type="entry name" value="RhoGAP_dom"/>
</dbReference>
<dbReference type="GO" id="GO:0007264">
    <property type="term" value="P:small GTPase-mediated signal transduction"/>
    <property type="evidence" value="ECO:0007669"/>
    <property type="project" value="TreeGrafter"/>
</dbReference>
<dbReference type="InterPro" id="IPR027267">
    <property type="entry name" value="AH/BAR_dom_sf"/>
</dbReference>
<feature type="region of interest" description="Disordered" evidence="2">
    <location>
        <begin position="561"/>
        <end position="614"/>
    </location>
</feature>
<dbReference type="EMBL" id="LN483249">
    <property type="protein sequence ID" value="CDZ97766.1"/>
    <property type="molecule type" value="Genomic_DNA"/>
</dbReference>
<feature type="compositionally biased region" description="Low complexity" evidence="2">
    <location>
        <begin position="564"/>
        <end position="580"/>
    </location>
</feature>
<dbReference type="GO" id="GO:0000935">
    <property type="term" value="C:division septum"/>
    <property type="evidence" value="ECO:0007669"/>
    <property type="project" value="TreeGrafter"/>
</dbReference>
<feature type="region of interest" description="Disordered" evidence="2">
    <location>
        <begin position="1012"/>
        <end position="1113"/>
    </location>
</feature>
<name>A0A0F7SG21_PHARH</name>
<dbReference type="PROSITE" id="PS50238">
    <property type="entry name" value="RHOGAP"/>
    <property type="match status" value="1"/>
</dbReference>
<feature type="compositionally biased region" description="Low complexity" evidence="2">
    <location>
        <begin position="417"/>
        <end position="428"/>
    </location>
</feature>
<protein>
    <submittedName>
        <fullName evidence="6">Rho GTPase activation protein</fullName>
    </submittedName>
</protein>
<dbReference type="PANTHER" id="PTHR23065:SF17">
    <property type="entry name" value="RHO-GTPASE-ACTIVATING PROTEIN RGD2"/>
    <property type="match status" value="1"/>
</dbReference>
<feature type="domain" description="Rho-GAP" evidence="4">
    <location>
        <begin position="599"/>
        <end position="809"/>
    </location>
</feature>
<feature type="domain" description="DEP" evidence="3">
    <location>
        <begin position="284"/>
        <end position="370"/>
    </location>
</feature>
<evidence type="ECO:0000256" key="1">
    <source>
        <dbReference type="PROSITE-ProRule" id="PRU01077"/>
    </source>
</evidence>
<proteinExistence type="predicted"/>
<dbReference type="InterPro" id="IPR000591">
    <property type="entry name" value="DEP_dom"/>
</dbReference>